<dbReference type="SMART" id="SM00185">
    <property type="entry name" value="ARM"/>
    <property type="match status" value="8"/>
</dbReference>
<keyword evidence="1" id="KW-0677">Repeat</keyword>
<dbReference type="Gene3D" id="3.80.10.10">
    <property type="entry name" value="Ribonuclease Inhibitor"/>
    <property type="match status" value="1"/>
</dbReference>
<dbReference type="Gramene" id="KFK35243">
    <property type="protein sequence ID" value="KFK35243"/>
    <property type="gene ID" value="AALP_AA5G259200"/>
</dbReference>
<dbReference type="SUPFAM" id="SSF52047">
    <property type="entry name" value="RNI-like"/>
    <property type="match status" value="1"/>
</dbReference>
<dbReference type="InterPro" id="IPR036047">
    <property type="entry name" value="F-box-like_dom_sf"/>
</dbReference>
<evidence type="ECO:0000313" key="5">
    <source>
        <dbReference type="Proteomes" id="UP000029120"/>
    </source>
</evidence>
<dbReference type="PANTHER" id="PTHR46976:SF3">
    <property type="entry name" value="PROTEIN ARABIDILLO 2"/>
    <property type="match status" value="1"/>
</dbReference>
<name>A0A087GZE1_ARAAL</name>
<dbReference type="InterPro" id="IPR011989">
    <property type="entry name" value="ARM-like"/>
</dbReference>
<dbReference type="SMART" id="SM00256">
    <property type="entry name" value="FBOX"/>
    <property type="match status" value="1"/>
</dbReference>
<accession>A0A087GZE1</accession>
<feature type="domain" description="F-box" evidence="3">
    <location>
        <begin position="10"/>
        <end position="56"/>
    </location>
</feature>
<feature type="repeat" description="ARM" evidence="2">
    <location>
        <begin position="514"/>
        <end position="547"/>
    </location>
</feature>
<dbReference type="PROSITE" id="PS50181">
    <property type="entry name" value="FBOX"/>
    <property type="match status" value="1"/>
</dbReference>
<dbReference type="Proteomes" id="UP000029120">
    <property type="component" value="Chromosome 5"/>
</dbReference>
<dbReference type="AlphaFoldDB" id="A0A087GZE1"/>
<dbReference type="PROSITE" id="PS50176">
    <property type="entry name" value="ARM_REPEAT"/>
    <property type="match status" value="7"/>
</dbReference>
<dbReference type="InterPro" id="IPR032675">
    <property type="entry name" value="LRR_dom_sf"/>
</dbReference>
<evidence type="ECO:0000313" key="4">
    <source>
        <dbReference type="EMBL" id="KFK35243.1"/>
    </source>
</evidence>
<dbReference type="Pfam" id="PF12937">
    <property type="entry name" value="F-box-like"/>
    <property type="match status" value="1"/>
</dbReference>
<sequence>MNRVNSLSDDPNWTSLPKDIVLDLFTRLNYNDRASLSSTCSTWRSHGSSSFLWSSLDIRAYEFNPSIAASLAPRCANLEKLKFRGVETADALIHLKAKNLVELSGDFCWMITDATLSMIAARHEALEVLQLGRSELITSDAIRVLAICCPKLRKLHLSRLRDVASAAIESLAEHCTQLSDLAFIDCMDIDVEALGKVSSLRYLSVAGTTIINWNVAIESWKKLPKLTGLDVSGTSIYNIDISKLLESSKSLEVVCALHCPFVSYDRVKGKALLTRFPNIFDELSSIFDEKPKDIFSYWRSLIGKDKSIDEKMHWIEWSISLTLQRRAELEGMDDFWMDHGAKLLLILLKSSQEDVQERAVKALADIIVIDDEDPRIDLARVDLVLRGGGIRLLLDLANSSREVLQSEATKTIPNLAANAEAAKAIAEEGWINVLIRLAKSTTRLVAVEAIGALWSLSEREECKTAIAQAGGVKALVELIFRWKITSHGIMERAAGALANLAADDKCSADVSRVGGVGALVKLVRDSEYEGVQEQAARGLANMAAHGECNKNNTIVGQVHDALEALVKLTKSIHEEVKREAAGALWHLSFHENNRESIVTLGGIEALVTLAKSYATASTGLQERVAGAIWGLSVSEANSIAIGDEGGIPPLVALAKSEVVNVHETAAGALWNLSFYLGNALEIVELGGVPTLIQLCSCSPSRMARFISALALAYIFDGRVEEMVGARTTSANVYECFFLAAKARIHEAGHIRCSGPEIGRFVTMLRIDCPTLKSCAAFALFQFTVPKARHARHHASLMQNAEEAIALKSVAADTKNPPEAQFFAKFVLRNLVYHAAKL</sequence>
<dbReference type="SUPFAM" id="SSF48371">
    <property type="entry name" value="ARM repeat"/>
    <property type="match status" value="1"/>
</dbReference>
<feature type="repeat" description="ARM" evidence="2">
    <location>
        <begin position="429"/>
        <end position="471"/>
    </location>
</feature>
<evidence type="ECO:0000256" key="1">
    <source>
        <dbReference type="ARBA" id="ARBA00022737"/>
    </source>
</evidence>
<keyword evidence="5" id="KW-1185">Reference proteome</keyword>
<evidence type="ECO:0000259" key="3">
    <source>
        <dbReference type="PROSITE" id="PS50181"/>
    </source>
</evidence>
<feature type="repeat" description="ARM" evidence="2">
    <location>
        <begin position="388"/>
        <end position="430"/>
    </location>
</feature>
<dbReference type="InterPro" id="IPR000225">
    <property type="entry name" value="Armadillo"/>
</dbReference>
<reference evidence="5" key="1">
    <citation type="journal article" date="2015" name="Nat. Plants">
        <title>Genome expansion of Arabis alpina linked with retrotransposition and reduced symmetric DNA methylation.</title>
        <authorList>
            <person name="Willing E.M."/>
            <person name="Rawat V."/>
            <person name="Mandakova T."/>
            <person name="Maumus F."/>
            <person name="James G.V."/>
            <person name="Nordstroem K.J."/>
            <person name="Becker C."/>
            <person name="Warthmann N."/>
            <person name="Chica C."/>
            <person name="Szarzynska B."/>
            <person name="Zytnicki M."/>
            <person name="Albani M.C."/>
            <person name="Kiefer C."/>
            <person name="Bergonzi S."/>
            <person name="Castaings L."/>
            <person name="Mateos J.L."/>
            <person name="Berns M.C."/>
            <person name="Bujdoso N."/>
            <person name="Piofczyk T."/>
            <person name="de Lorenzo L."/>
            <person name="Barrero-Sicilia C."/>
            <person name="Mateos I."/>
            <person name="Piednoel M."/>
            <person name="Hagmann J."/>
            <person name="Chen-Min-Tao R."/>
            <person name="Iglesias-Fernandez R."/>
            <person name="Schuster S.C."/>
            <person name="Alonso-Blanco C."/>
            <person name="Roudier F."/>
            <person name="Carbonero P."/>
            <person name="Paz-Ares J."/>
            <person name="Davis S.J."/>
            <person name="Pecinka A."/>
            <person name="Quesneville H."/>
            <person name="Colot V."/>
            <person name="Lysak M.A."/>
            <person name="Weigel D."/>
            <person name="Coupland G."/>
            <person name="Schneeberger K."/>
        </authorList>
    </citation>
    <scope>NUCLEOTIDE SEQUENCE [LARGE SCALE GENOMIC DNA]</scope>
    <source>
        <strain evidence="5">cv. Pajares</strain>
    </source>
</reference>
<feature type="repeat" description="ARM" evidence="2">
    <location>
        <begin position="560"/>
        <end position="602"/>
    </location>
</feature>
<dbReference type="InterPro" id="IPR001810">
    <property type="entry name" value="F-box_dom"/>
</dbReference>
<dbReference type="OrthoDB" id="7537227at2759"/>
<organism evidence="4 5">
    <name type="scientific">Arabis alpina</name>
    <name type="common">Alpine rock-cress</name>
    <dbReference type="NCBI Taxonomy" id="50452"/>
    <lineage>
        <taxon>Eukaryota</taxon>
        <taxon>Viridiplantae</taxon>
        <taxon>Streptophyta</taxon>
        <taxon>Embryophyta</taxon>
        <taxon>Tracheophyta</taxon>
        <taxon>Spermatophyta</taxon>
        <taxon>Magnoliopsida</taxon>
        <taxon>eudicotyledons</taxon>
        <taxon>Gunneridae</taxon>
        <taxon>Pentapetalae</taxon>
        <taxon>rosids</taxon>
        <taxon>malvids</taxon>
        <taxon>Brassicales</taxon>
        <taxon>Brassicaceae</taxon>
        <taxon>Arabideae</taxon>
        <taxon>Arabis</taxon>
    </lineage>
</organism>
<dbReference type="SUPFAM" id="SSF81383">
    <property type="entry name" value="F-box domain"/>
    <property type="match status" value="1"/>
</dbReference>
<dbReference type="OMA" id="MMSWLEW"/>
<dbReference type="EMBL" id="CM002873">
    <property type="protein sequence ID" value="KFK35243.1"/>
    <property type="molecule type" value="Genomic_DNA"/>
</dbReference>
<dbReference type="InterPro" id="IPR016024">
    <property type="entry name" value="ARM-type_fold"/>
</dbReference>
<dbReference type="Gene3D" id="1.25.10.10">
    <property type="entry name" value="Leucine-rich Repeat Variant"/>
    <property type="match status" value="3"/>
</dbReference>
<dbReference type="eggNOG" id="ENOG502QRCG">
    <property type="taxonomic scope" value="Eukaryota"/>
</dbReference>
<protein>
    <recommendedName>
        <fullName evidence="3">F-box domain-containing protein</fullName>
    </recommendedName>
</protein>
<gene>
    <name evidence="4" type="ordered locus">AALP_Aa5g259200</name>
</gene>
<evidence type="ECO:0000256" key="2">
    <source>
        <dbReference type="PROSITE-ProRule" id="PRU00259"/>
    </source>
</evidence>
<feature type="repeat" description="ARM" evidence="2">
    <location>
        <begin position="645"/>
        <end position="687"/>
    </location>
</feature>
<feature type="repeat" description="ARM" evidence="2">
    <location>
        <begin position="470"/>
        <end position="515"/>
    </location>
</feature>
<dbReference type="PANTHER" id="PTHR46976">
    <property type="entry name" value="PROTEIN ARABIDILLO 1"/>
    <property type="match status" value="1"/>
</dbReference>
<proteinExistence type="predicted"/>
<feature type="repeat" description="ARM" evidence="2">
    <location>
        <begin position="601"/>
        <end position="646"/>
    </location>
</feature>
<dbReference type="Pfam" id="PF00514">
    <property type="entry name" value="Arm"/>
    <property type="match status" value="4"/>
</dbReference>